<dbReference type="Proteomes" id="UP000756346">
    <property type="component" value="Unassembled WGS sequence"/>
</dbReference>
<comment type="caution">
    <text evidence="2">The sequence shown here is derived from an EMBL/GenBank/DDBJ whole genome shotgun (WGS) entry which is preliminary data.</text>
</comment>
<dbReference type="EMBL" id="JAGTJQ010000005">
    <property type="protein sequence ID" value="KAH7031039.1"/>
    <property type="molecule type" value="Genomic_DNA"/>
</dbReference>
<feature type="compositionally biased region" description="Polar residues" evidence="1">
    <location>
        <begin position="186"/>
        <end position="196"/>
    </location>
</feature>
<keyword evidence="3" id="KW-1185">Reference proteome</keyword>
<sequence>MQDVNLLAQTLENVIPKAALKRGSEPLRDAWRKLAELDEQSPARAAYRADEKAWLLYFEMKRVTDAGSKYHVPDKAKYRAFLAELDTWEPKKIEDAFRRLVSENLSSELLQQLGDAIKRLKERTRITEPTAVAPADAHVDAQVEPSRSTSTTPLPFDPIRASATTALPSEHPTLPTTPVTPANPTNSLSSASRTQSPARFVRPYTQRGVLNSQGTPPVTKILVETQEKPFLQNLHSPSWENLGQIFPRTFRDLLVPRTGAGYRGFSAGVVLGLSNPVFRKDLYDGQVQLEIKSGHLPMLVEKLFNLEMKTEGNLRSYVTQTGQSLELSESENAPIKYQRLRGCVFDAITDSMFGAEMATAIRGSEQFKEDHASFCGVMSQSTDVSLFTFAQNMSVPNVPGPGFSKKRCVNGCEYRPGNILNPLYIGCKVWIYIAGTECDECVAKGVFPDNVAHLTRVQGPEKVWAWLKGLADKLEKAQIEKVDGERRENAEGGENTWTAKPG</sequence>
<evidence type="ECO:0000313" key="2">
    <source>
        <dbReference type="EMBL" id="KAH7031039.1"/>
    </source>
</evidence>
<evidence type="ECO:0000256" key="1">
    <source>
        <dbReference type="SAM" id="MobiDB-lite"/>
    </source>
</evidence>
<name>A0A9P9BU25_9PEZI</name>
<organism evidence="2 3">
    <name type="scientific">Microdochium trichocladiopsis</name>
    <dbReference type="NCBI Taxonomy" id="1682393"/>
    <lineage>
        <taxon>Eukaryota</taxon>
        <taxon>Fungi</taxon>
        <taxon>Dikarya</taxon>
        <taxon>Ascomycota</taxon>
        <taxon>Pezizomycotina</taxon>
        <taxon>Sordariomycetes</taxon>
        <taxon>Xylariomycetidae</taxon>
        <taxon>Xylariales</taxon>
        <taxon>Microdochiaceae</taxon>
        <taxon>Microdochium</taxon>
    </lineage>
</organism>
<gene>
    <name evidence="2" type="ORF">B0I36DRAFT_383909</name>
</gene>
<accession>A0A9P9BU25</accession>
<protein>
    <submittedName>
        <fullName evidence="2">Uncharacterized protein</fullName>
    </submittedName>
</protein>
<dbReference type="AlphaFoldDB" id="A0A9P9BU25"/>
<feature type="compositionally biased region" description="Low complexity" evidence="1">
    <location>
        <begin position="172"/>
        <end position="185"/>
    </location>
</feature>
<feature type="region of interest" description="Disordered" evidence="1">
    <location>
        <begin position="482"/>
        <end position="502"/>
    </location>
</feature>
<dbReference type="GeneID" id="70190524"/>
<proteinExistence type="predicted"/>
<evidence type="ECO:0000313" key="3">
    <source>
        <dbReference type="Proteomes" id="UP000756346"/>
    </source>
</evidence>
<feature type="region of interest" description="Disordered" evidence="1">
    <location>
        <begin position="133"/>
        <end position="196"/>
    </location>
</feature>
<reference evidence="2" key="1">
    <citation type="journal article" date="2021" name="Nat. Commun.">
        <title>Genetic determinants of endophytism in the Arabidopsis root mycobiome.</title>
        <authorList>
            <person name="Mesny F."/>
            <person name="Miyauchi S."/>
            <person name="Thiergart T."/>
            <person name="Pickel B."/>
            <person name="Atanasova L."/>
            <person name="Karlsson M."/>
            <person name="Huettel B."/>
            <person name="Barry K.W."/>
            <person name="Haridas S."/>
            <person name="Chen C."/>
            <person name="Bauer D."/>
            <person name="Andreopoulos W."/>
            <person name="Pangilinan J."/>
            <person name="LaButti K."/>
            <person name="Riley R."/>
            <person name="Lipzen A."/>
            <person name="Clum A."/>
            <person name="Drula E."/>
            <person name="Henrissat B."/>
            <person name="Kohler A."/>
            <person name="Grigoriev I.V."/>
            <person name="Martin F.M."/>
            <person name="Hacquard S."/>
        </authorList>
    </citation>
    <scope>NUCLEOTIDE SEQUENCE</scope>
    <source>
        <strain evidence="2">MPI-CAGE-CH-0230</strain>
    </source>
</reference>
<dbReference type="RefSeq" id="XP_046012719.1">
    <property type="nucleotide sequence ID" value="XM_046160978.1"/>
</dbReference>